<protein>
    <submittedName>
        <fullName evidence="1">Uncharacterized protein</fullName>
    </submittedName>
</protein>
<reference evidence="1" key="1">
    <citation type="submission" date="2022-10" db="EMBL/GenBank/DDBJ databases">
        <authorList>
            <person name="Hyden B.L."/>
            <person name="Feng K."/>
            <person name="Yates T."/>
            <person name="Jawdy S."/>
            <person name="Smart L.B."/>
            <person name="Muchero W."/>
        </authorList>
    </citation>
    <scope>NUCLEOTIDE SEQUENCE</scope>
    <source>
        <tissue evidence="1">Shoot tip</tissue>
    </source>
</reference>
<sequence length="183" mass="19360">MVDVADAAVGSPGSKEVIGAVEENNADAAEGSPSRNGALGAEGGMAAISGEIPLPRAESVADGKIKPVGAVEMLAMDDAKCPGGGAMDDAAEGRTEERPVAAEEVESMDNTDEALLLSKEKRRPKQRRVALLMLMTWTGTLQTMLHQDEDFCLKERRGLLCLKKRGDQDSFVNGDDDEDNTAN</sequence>
<evidence type="ECO:0000313" key="1">
    <source>
        <dbReference type="EMBL" id="KAJ6340216.1"/>
    </source>
</evidence>
<name>A0ABQ9AJK8_9ROSI</name>
<accession>A0ABQ9AJK8</accession>
<organism evidence="1 2">
    <name type="scientific">Salix suchowensis</name>
    <dbReference type="NCBI Taxonomy" id="1278906"/>
    <lineage>
        <taxon>Eukaryota</taxon>
        <taxon>Viridiplantae</taxon>
        <taxon>Streptophyta</taxon>
        <taxon>Embryophyta</taxon>
        <taxon>Tracheophyta</taxon>
        <taxon>Spermatophyta</taxon>
        <taxon>Magnoliopsida</taxon>
        <taxon>eudicotyledons</taxon>
        <taxon>Gunneridae</taxon>
        <taxon>Pentapetalae</taxon>
        <taxon>rosids</taxon>
        <taxon>fabids</taxon>
        <taxon>Malpighiales</taxon>
        <taxon>Salicaceae</taxon>
        <taxon>Saliceae</taxon>
        <taxon>Salix</taxon>
    </lineage>
</organism>
<dbReference type="Proteomes" id="UP001141253">
    <property type="component" value="Chromosome 15W"/>
</dbReference>
<proteinExistence type="predicted"/>
<keyword evidence="2" id="KW-1185">Reference proteome</keyword>
<dbReference type="EMBL" id="JAPFFI010000020">
    <property type="protein sequence ID" value="KAJ6340216.1"/>
    <property type="molecule type" value="Genomic_DNA"/>
</dbReference>
<comment type="caution">
    <text evidence="1">The sequence shown here is derived from an EMBL/GenBank/DDBJ whole genome shotgun (WGS) entry which is preliminary data.</text>
</comment>
<gene>
    <name evidence="1" type="ORF">OIU77_008053</name>
</gene>
<reference evidence="1" key="2">
    <citation type="journal article" date="2023" name="Int. J. Mol. Sci.">
        <title>De Novo Assembly and Annotation of 11 Diverse Shrub Willow (Salix) Genomes Reveals Novel Gene Organization in Sex-Linked Regions.</title>
        <authorList>
            <person name="Hyden B."/>
            <person name="Feng K."/>
            <person name="Yates T.B."/>
            <person name="Jawdy S."/>
            <person name="Cereghino C."/>
            <person name="Smart L.B."/>
            <person name="Muchero W."/>
        </authorList>
    </citation>
    <scope>NUCLEOTIDE SEQUENCE</scope>
    <source>
        <tissue evidence="1">Shoot tip</tissue>
    </source>
</reference>
<evidence type="ECO:0000313" key="2">
    <source>
        <dbReference type="Proteomes" id="UP001141253"/>
    </source>
</evidence>